<reference evidence="7 8" key="1">
    <citation type="journal article" date="2017" name="ISME J.">
        <title>Energy and carbon metabolisms in a deep terrestrial subsurface fluid microbial community.</title>
        <authorList>
            <person name="Momper L."/>
            <person name="Jungbluth S.P."/>
            <person name="Lee M.D."/>
            <person name="Amend J.P."/>
        </authorList>
    </citation>
    <scope>NUCLEOTIDE SEQUENCE [LARGE SCALE GENOMIC DNA]</scope>
    <source>
        <strain evidence="7">SURF_17</strain>
    </source>
</reference>
<gene>
    <name evidence="7" type="ORF">C4532_07780</name>
</gene>
<keyword evidence="2" id="KW-0949">S-adenosyl-L-methionine</keyword>
<dbReference type="SFLD" id="SFLDS00029">
    <property type="entry name" value="Radical_SAM"/>
    <property type="match status" value="1"/>
</dbReference>
<proteinExistence type="predicted"/>
<evidence type="ECO:0000256" key="1">
    <source>
        <dbReference type="ARBA" id="ARBA00001966"/>
    </source>
</evidence>
<dbReference type="SFLD" id="SFLDG01067">
    <property type="entry name" value="SPASM/twitch_domain_containing"/>
    <property type="match status" value="1"/>
</dbReference>
<dbReference type="Gene3D" id="3.20.20.70">
    <property type="entry name" value="Aldolase class I"/>
    <property type="match status" value="1"/>
</dbReference>
<dbReference type="AlphaFoldDB" id="A0A419F064"/>
<feature type="domain" description="Radical SAM core" evidence="6">
    <location>
        <begin position="72"/>
        <end position="287"/>
    </location>
</feature>
<keyword evidence="3" id="KW-0479">Metal-binding</keyword>
<dbReference type="GO" id="GO:0046872">
    <property type="term" value="F:metal ion binding"/>
    <property type="evidence" value="ECO:0007669"/>
    <property type="project" value="UniProtKB-KW"/>
</dbReference>
<keyword evidence="5" id="KW-0411">Iron-sulfur</keyword>
<dbReference type="InterPro" id="IPR058240">
    <property type="entry name" value="rSAM_sf"/>
</dbReference>
<name>A0A419F064_9BACT</name>
<dbReference type="Pfam" id="PF04055">
    <property type="entry name" value="Radical_SAM"/>
    <property type="match status" value="1"/>
</dbReference>
<dbReference type="CDD" id="cd01335">
    <property type="entry name" value="Radical_SAM"/>
    <property type="match status" value="1"/>
</dbReference>
<dbReference type="GO" id="GO:0003824">
    <property type="term" value="F:catalytic activity"/>
    <property type="evidence" value="ECO:0007669"/>
    <property type="project" value="InterPro"/>
</dbReference>
<evidence type="ECO:0000313" key="7">
    <source>
        <dbReference type="EMBL" id="RJP71205.1"/>
    </source>
</evidence>
<dbReference type="PROSITE" id="PS51918">
    <property type="entry name" value="RADICAL_SAM"/>
    <property type="match status" value="1"/>
</dbReference>
<evidence type="ECO:0000313" key="8">
    <source>
        <dbReference type="Proteomes" id="UP000285961"/>
    </source>
</evidence>
<dbReference type="Pfam" id="PF13186">
    <property type="entry name" value="SPASM"/>
    <property type="match status" value="1"/>
</dbReference>
<dbReference type="EMBL" id="QZKI01000061">
    <property type="protein sequence ID" value="RJP71205.1"/>
    <property type="molecule type" value="Genomic_DNA"/>
</dbReference>
<dbReference type="InterPro" id="IPR023885">
    <property type="entry name" value="4Fe4S-binding_SPASM_dom"/>
</dbReference>
<protein>
    <submittedName>
        <fullName evidence="7">Radical SAM protein</fullName>
    </submittedName>
</protein>
<dbReference type="InterPro" id="IPR013785">
    <property type="entry name" value="Aldolase_TIM"/>
</dbReference>
<dbReference type="SUPFAM" id="SSF102114">
    <property type="entry name" value="Radical SAM enzymes"/>
    <property type="match status" value="1"/>
</dbReference>
<dbReference type="GO" id="GO:0051536">
    <property type="term" value="F:iron-sulfur cluster binding"/>
    <property type="evidence" value="ECO:0007669"/>
    <property type="project" value="UniProtKB-KW"/>
</dbReference>
<dbReference type="InterPro" id="IPR007197">
    <property type="entry name" value="rSAM"/>
</dbReference>
<organism evidence="7 8">
    <name type="scientific">Candidatus Abyssobacteria bacterium SURF_17</name>
    <dbReference type="NCBI Taxonomy" id="2093361"/>
    <lineage>
        <taxon>Bacteria</taxon>
        <taxon>Pseudomonadati</taxon>
        <taxon>Candidatus Hydrogenedentota</taxon>
        <taxon>Candidatus Abyssobacteria</taxon>
    </lineage>
</organism>
<evidence type="ECO:0000256" key="2">
    <source>
        <dbReference type="ARBA" id="ARBA00022691"/>
    </source>
</evidence>
<dbReference type="CDD" id="cd21109">
    <property type="entry name" value="SPASM"/>
    <property type="match status" value="1"/>
</dbReference>
<dbReference type="SMART" id="SM00729">
    <property type="entry name" value="Elp3"/>
    <property type="match status" value="1"/>
</dbReference>
<accession>A0A419F064</accession>
<dbReference type="InterPro" id="IPR050377">
    <property type="entry name" value="Radical_SAM_PqqE_MftC-like"/>
</dbReference>
<dbReference type="Proteomes" id="UP000285961">
    <property type="component" value="Unassembled WGS sequence"/>
</dbReference>
<evidence type="ECO:0000256" key="3">
    <source>
        <dbReference type="ARBA" id="ARBA00022723"/>
    </source>
</evidence>
<dbReference type="PANTHER" id="PTHR11228">
    <property type="entry name" value="RADICAL SAM DOMAIN PROTEIN"/>
    <property type="match status" value="1"/>
</dbReference>
<sequence length="406" mass="45391">MGANSFAWVFRPIFTPRMRINSHLQNRGTDSLSLLPSIAFAEGISDLVYLRKTRRQKTMVTNMGLREAEQYTDSLSTLHFHITRRCSCNCKHCSVDAGPHRSDGHLRLDEIKRMVDQAADLGTVYFDISGGDPLTLERRFLLEVIQYASRKDLSACISTNGRELNEDYAEQLGEAGLQKLKLSLYGSMAETHDAFTTVPGSFERVLNGIRVSKHAGMEVWVNTIVTPRNLRELQGLPALLEPLDVDLVQLSSIVPSGRGMRASDFIFSEDALGEAIGVLQEKLSGLDHAFTITLFPDPSNLPFDGRHCDYFYDRLVVDHKGDVIPCCLLPENLKHVLGNIREGLPEVYSACRIEKDGIFSWLGRGHGAMREKLGYDRVSHNLCSTCIDMLYRITNVGNAMPPNDSQ</sequence>
<evidence type="ECO:0000256" key="5">
    <source>
        <dbReference type="ARBA" id="ARBA00023014"/>
    </source>
</evidence>
<comment type="cofactor">
    <cofactor evidence="1">
        <name>[4Fe-4S] cluster</name>
        <dbReference type="ChEBI" id="CHEBI:49883"/>
    </cofactor>
</comment>
<evidence type="ECO:0000259" key="6">
    <source>
        <dbReference type="PROSITE" id="PS51918"/>
    </source>
</evidence>
<dbReference type="InterPro" id="IPR006638">
    <property type="entry name" value="Elp3/MiaA/NifB-like_rSAM"/>
</dbReference>
<comment type="caution">
    <text evidence="7">The sequence shown here is derived from an EMBL/GenBank/DDBJ whole genome shotgun (WGS) entry which is preliminary data.</text>
</comment>
<keyword evidence="4" id="KW-0408">Iron</keyword>
<evidence type="ECO:0000256" key="4">
    <source>
        <dbReference type="ARBA" id="ARBA00023004"/>
    </source>
</evidence>
<dbReference type="SFLD" id="SFLDG01386">
    <property type="entry name" value="main_SPASM_domain-containing"/>
    <property type="match status" value="1"/>
</dbReference>
<dbReference type="PANTHER" id="PTHR11228:SF7">
    <property type="entry name" value="PQQA PEPTIDE CYCLASE"/>
    <property type="match status" value="1"/>
</dbReference>